<comment type="caution">
    <text evidence="2">The sequence shown here is derived from an EMBL/GenBank/DDBJ whole genome shotgun (WGS) entry which is preliminary data.</text>
</comment>
<gene>
    <name evidence="2" type="ORF">KDK95_14345</name>
</gene>
<dbReference type="InterPro" id="IPR029068">
    <property type="entry name" value="Glyas_Bleomycin-R_OHBP_Dase"/>
</dbReference>
<dbReference type="AlphaFoldDB" id="A0A941E6Z6"/>
<dbReference type="Pfam" id="PF13468">
    <property type="entry name" value="Glyoxalase_3"/>
    <property type="match status" value="1"/>
</dbReference>
<sequence length="219" mass="24204">MRLDHISYAVELDAFSSTVSRLGSLLGAPFRDGGVHPRFGTRNAVLPLPDGAYVEVVAPLEHPATDSAPFGRAVKRRAELGGGWLGWVVGVEDLGPFEKRLGREAAQGQRRRPDGKLLEWHQIGVLDLIDDPQLPYLICWDCPPELHPSYGAEPLPEIDRLEISGDRDLVLGWLGDPEHDPLPELKVNWLEPADLRNAYDEAGLVAVDFRTENGPVRID</sequence>
<dbReference type="InterPro" id="IPR025870">
    <property type="entry name" value="Glyoxalase-like_dom"/>
</dbReference>
<dbReference type="Gene3D" id="3.10.180.10">
    <property type="entry name" value="2,3-Dihydroxybiphenyl 1,2-Dioxygenase, domain 1"/>
    <property type="match status" value="1"/>
</dbReference>
<proteinExistence type="predicted"/>
<protein>
    <submittedName>
        <fullName evidence="2">VOC family protein</fullName>
    </submittedName>
</protein>
<evidence type="ECO:0000259" key="1">
    <source>
        <dbReference type="Pfam" id="PF13468"/>
    </source>
</evidence>
<dbReference type="EMBL" id="JAGSOH010000036">
    <property type="protein sequence ID" value="MBR7827495.1"/>
    <property type="molecule type" value="Genomic_DNA"/>
</dbReference>
<evidence type="ECO:0000313" key="2">
    <source>
        <dbReference type="EMBL" id="MBR7827495.1"/>
    </source>
</evidence>
<feature type="domain" description="Glyoxalase-like" evidence="1">
    <location>
        <begin position="3"/>
        <end position="146"/>
    </location>
</feature>
<name>A0A941E6Z6_9ACTN</name>
<evidence type="ECO:0000313" key="3">
    <source>
        <dbReference type="Proteomes" id="UP000676325"/>
    </source>
</evidence>
<organism evidence="2 3">
    <name type="scientific">Actinospica acidithermotolerans</name>
    <dbReference type="NCBI Taxonomy" id="2828514"/>
    <lineage>
        <taxon>Bacteria</taxon>
        <taxon>Bacillati</taxon>
        <taxon>Actinomycetota</taxon>
        <taxon>Actinomycetes</taxon>
        <taxon>Catenulisporales</taxon>
        <taxon>Actinospicaceae</taxon>
        <taxon>Actinospica</taxon>
    </lineage>
</organism>
<reference evidence="2" key="1">
    <citation type="submission" date="2021-04" db="EMBL/GenBank/DDBJ databases">
        <title>Genome based classification of Actinospica acidithermotolerans sp. nov., an actinobacterium isolated from an Indonesian hot spring.</title>
        <authorList>
            <person name="Kusuma A.B."/>
            <person name="Putra K.E."/>
            <person name="Nafisah S."/>
            <person name="Loh J."/>
            <person name="Nouioui I."/>
            <person name="Goodfellow M."/>
        </authorList>
    </citation>
    <scope>NUCLEOTIDE SEQUENCE</scope>
    <source>
        <strain evidence="2">MGRD01-02</strain>
    </source>
</reference>
<dbReference type="RefSeq" id="WP_212518638.1">
    <property type="nucleotide sequence ID" value="NZ_JAGSOH010000036.1"/>
</dbReference>
<accession>A0A941E6Z6</accession>
<dbReference type="Proteomes" id="UP000676325">
    <property type="component" value="Unassembled WGS sequence"/>
</dbReference>
<keyword evidence="3" id="KW-1185">Reference proteome</keyword>